<proteinExistence type="predicted"/>
<gene>
    <name evidence="2" type="ORF">F0460_15385</name>
</gene>
<evidence type="ECO:0000259" key="1">
    <source>
        <dbReference type="Pfam" id="PF11797"/>
    </source>
</evidence>
<organism evidence="2 3">
    <name type="scientific">Paenimyroides baculatum</name>
    <dbReference type="NCBI Taxonomy" id="2608000"/>
    <lineage>
        <taxon>Bacteria</taxon>
        <taxon>Pseudomonadati</taxon>
        <taxon>Bacteroidota</taxon>
        <taxon>Flavobacteriia</taxon>
        <taxon>Flavobacteriales</taxon>
        <taxon>Flavobacteriaceae</taxon>
        <taxon>Paenimyroides</taxon>
    </lineage>
</organism>
<name>A0A5M6CAY5_9FLAO</name>
<dbReference type="AlphaFoldDB" id="A0A5M6CAY5"/>
<comment type="caution">
    <text evidence="2">The sequence shown here is derived from an EMBL/GenBank/DDBJ whole genome shotgun (WGS) entry which is preliminary data.</text>
</comment>
<dbReference type="InterPro" id="IPR021759">
    <property type="entry name" value="WxLIP_HBD"/>
</dbReference>
<dbReference type="EMBL" id="VWSG01000018">
    <property type="protein sequence ID" value="KAA5531710.1"/>
    <property type="molecule type" value="Genomic_DNA"/>
</dbReference>
<evidence type="ECO:0000313" key="2">
    <source>
        <dbReference type="EMBL" id="KAA5531710.1"/>
    </source>
</evidence>
<sequence>MNDFKISFTMSVQKIFIFISVFLAYNCAFASIVISNGLTHTHKVKESMVYKGIITIQNTAEFSKSVKLYQKDYSYNANGTSHYNDFGTSERSNLQWIKLNTNLLKLEANGKANISYEITVPDHMDAGSFWSVIMVEPTDEIKPSNDKPGVQIKSVIRYSIQIITTNEKPANALLNFENINLAKQDGKRILEIDIANQGQLYHTVESSIEIFDNKSGNHKGNYKSSRLSLLPNNAKRFTIDLSTITPGKYSAVILAATHEEQVFGINIELDITDE</sequence>
<dbReference type="Pfam" id="PF11797">
    <property type="entry name" value="WxLIP_HBD"/>
    <property type="match status" value="1"/>
</dbReference>
<dbReference type="Proteomes" id="UP000325141">
    <property type="component" value="Unassembled WGS sequence"/>
</dbReference>
<accession>A0A5M6CAY5</accession>
<reference evidence="2 3" key="1">
    <citation type="submission" date="2019-09" db="EMBL/GenBank/DDBJ databases">
        <title>Genome sequence and assembly of Flavobacterium sp.</title>
        <authorList>
            <person name="Chhetri G."/>
        </authorList>
    </citation>
    <scope>NUCLEOTIDE SEQUENCE [LARGE SCALE GENOMIC DNA]</scope>
    <source>
        <strain evidence="2 3">SNL9</strain>
    </source>
</reference>
<protein>
    <submittedName>
        <fullName evidence="2">DUF3324 domain-containing protein</fullName>
    </submittedName>
</protein>
<keyword evidence="3" id="KW-1185">Reference proteome</keyword>
<evidence type="ECO:0000313" key="3">
    <source>
        <dbReference type="Proteomes" id="UP000325141"/>
    </source>
</evidence>
<feature type="domain" description="WxL Interacting Protein host binding" evidence="1">
    <location>
        <begin position="149"/>
        <end position="272"/>
    </location>
</feature>